<dbReference type="AlphaFoldDB" id="A0A6J6T6M3"/>
<sequence>MTPGRISLLPKALLSVPVFFLTLLWAVIVQFGEGSAAGDGVGGIATRLSLLVFLQVLMFTFPYITWRVICPRVPAESWTWLLVVSVVLGAVVRGVALGALLFLIGLTDSPELVFRIAASVSHQAVVIVVLWFLVSQVRGLHARRRQLVADRDQLLDLQQAAQRDLELLDDRAADEIRQSILESLGGLQASNSSVLRERLRQTIDNVVRPLSHQLASQPPVWTPPPRPIETMGVDWPLAAREGLDPARIHPVIVPLLLIWFGLPIHLSRYGPPVAARYVATLIVVIPAFWLVRRAGIRLTAHRGLGAKAVAFVMAVLVGGAVLGLATLPYMQDQPIPLIFVIVAPSLALLISAPLAIAEAARDQDLELESDLMATTTDLRWALARTREEYRQRERALAHALHGRIQASLAAAFLRLDRAVAQGTDDEELLASLQTEVLRAVTELDLRHGAPHPIDKVIELTQSNWSATVHLDFTCDQLVREALAGDPLCARSVNDLIPELVFNSVRHGSARVIDVQLQIVDSRTLSLTVIDDGSGDLMTTRHGLGSALLDEASINWSRTRVGARTTTTSLLPFLSPSPV</sequence>
<gene>
    <name evidence="2" type="ORF">UFOPK2786_00872</name>
</gene>
<name>A0A6J6T6M3_9ZZZZ</name>
<feature type="transmembrane region" description="Helical" evidence="1">
    <location>
        <begin position="78"/>
        <end position="106"/>
    </location>
</feature>
<keyword evidence="1" id="KW-0472">Membrane</keyword>
<evidence type="ECO:0000313" key="2">
    <source>
        <dbReference type="EMBL" id="CAB4742902.1"/>
    </source>
</evidence>
<dbReference type="EMBL" id="CAEZYW010000119">
    <property type="protein sequence ID" value="CAB4742902.1"/>
    <property type="molecule type" value="Genomic_DNA"/>
</dbReference>
<feature type="transmembrane region" description="Helical" evidence="1">
    <location>
        <begin position="112"/>
        <end position="134"/>
    </location>
</feature>
<keyword evidence="1" id="KW-0812">Transmembrane</keyword>
<dbReference type="InterPro" id="IPR036890">
    <property type="entry name" value="HATPase_C_sf"/>
</dbReference>
<feature type="transmembrane region" description="Helical" evidence="1">
    <location>
        <begin position="12"/>
        <end position="32"/>
    </location>
</feature>
<keyword evidence="1" id="KW-1133">Transmembrane helix</keyword>
<feature type="transmembrane region" description="Helical" evidence="1">
    <location>
        <begin position="304"/>
        <end position="329"/>
    </location>
</feature>
<feature type="transmembrane region" description="Helical" evidence="1">
    <location>
        <begin position="335"/>
        <end position="357"/>
    </location>
</feature>
<reference evidence="2" key="1">
    <citation type="submission" date="2020-05" db="EMBL/GenBank/DDBJ databases">
        <authorList>
            <person name="Chiriac C."/>
            <person name="Salcher M."/>
            <person name="Ghai R."/>
            <person name="Kavagutti S V."/>
        </authorList>
    </citation>
    <scope>NUCLEOTIDE SEQUENCE</scope>
</reference>
<feature type="transmembrane region" description="Helical" evidence="1">
    <location>
        <begin position="248"/>
        <end position="267"/>
    </location>
</feature>
<dbReference type="SUPFAM" id="SSF55874">
    <property type="entry name" value="ATPase domain of HSP90 chaperone/DNA topoisomerase II/histidine kinase"/>
    <property type="match status" value="1"/>
</dbReference>
<accession>A0A6J6T6M3</accession>
<organism evidence="2">
    <name type="scientific">freshwater metagenome</name>
    <dbReference type="NCBI Taxonomy" id="449393"/>
    <lineage>
        <taxon>unclassified sequences</taxon>
        <taxon>metagenomes</taxon>
        <taxon>ecological metagenomes</taxon>
    </lineage>
</organism>
<proteinExistence type="predicted"/>
<feature type="transmembrane region" description="Helical" evidence="1">
    <location>
        <begin position="273"/>
        <end position="292"/>
    </location>
</feature>
<feature type="transmembrane region" description="Helical" evidence="1">
    <location>
        <begin position="44"/>
        <end position="66"/>
    </location>
</feature>
<dbReference type="Gene3D" id="3.30.565.10">
    <property type="entry name" value="Histidine kinase-like ATPase, C-terminal domain"/>
    <property type="match status" value="1"/>
</dbReference>
<evidence type="ECO:0000256" key="1">
    <source>
        <dbReference type="SAM" id="Phobius"/>
    </source>
</evidence>
<protein>
    <submittedName>
        <fullName evidence="2">Unannotated protein</fullName>
    </submittedName>
</protein>